<dbReference type="InterPro" id="IPR005467">
    <property type="entry name" value="His_kinase_dom"/>
</dbReference>
<name>A0A060QLT8_9PROT</name>
<evidence type="ECO:0000256" key="10">
    <source>
        <dbReference type="ARBA" id="ARBA00023136"/>
    </source>
</evidence>
<keyword evidence="6 11" id="KW-0812">Transmembrane</keyword>
<dbReference type="PANTHER" id="PTHR45436:SF8">
    <property type="entry name" value="HISTIDINE KINASE"/>
    <property type="match status" value="1"/>
</dbReference>
<dbReference type="Pfam" id="PF02518">
    <property type="entry name" value="HATPase_c"/>
    <property type="match status" value="1"/>
</dbReference>
<proteinExistence type="predicted"/>
<reference evidence="14 15" key="2">
    <citation type="journal article" date="2014" name="PLoS ONE">
        <title>Evolution of mitochondria reconstructed from the energy metabolism of living bacteria.</title>
        <authorList>
            <person name="Degli Esposti M."/>
            <person name="Chouaia B."/>
            <person name="Comandatore F."/>
            <person name="Crotti E."/>
            <person name="Sassera D."/>
            <person name="Lievens P.M."/>
            <person name="Daffonchio D."/>
            <person name="Bandi C."/>
        </authorList>
    </citation>
    <scope>NUCLEOTIDE SEQUENCE [LARGE SCALE GENOMIC DNA]</scope>
    <source>
        <strain evidence="14 15">SF2.1</strain>
    </source>
</reference>
<dbReference type="CDD" id="cd00082">
    <property type="entry name" value="HisKA"/>
    <property type="match status" value="1"/>
</dbReference>
<comment type="catalytic activity">
    <reaction evidence="1">
        <text>ATP + protein L-histidine = ADP + protein N-phospho-L-histidine.</text>
        <dbReference type="EC" id="2.7.13.3"/>
    </reaction>
</comment>
<sequence length="470" mass="51829">MRFSLSRFPLLRVWWKRAWRFRSAGLGFSLGYGLVFALSATLFLTFLWWHTIGALEREVGQAVDADAHGLAERWMQGGLSSLQRAIQDRLDQDVEDQDLYLLITPGGQRLAGNMPSWPEAVQRADRFYTLKISRAGNTTSAAMHAYVLPGGLQLLVGRDIRGRDILRRVLTETFLWSWLMVTALAIGGAWVVRGIFSRILSSIARTTTALANGDMRQRMPLVGNDVDLVAHSINRMLDRISKLMEGVKQVSNSIAHDLRTPITRARNRLEDAALHARSTEEMHDAIYRAVADLDHVTAVFDALMRIAQIEAGARRAAFETTDLIRPLQDIAELYEATAEDAGLQIARDLPPRLLFHGDARLIQQAVANMIDNAIKFSPAETTVTLRASVSGNLVRISVTDEGPGMSAEDLLRASERFFRADQARNTPGAGLGLSLVQAVAQLHGGALALEPLQRGLRVVLSLPVEETGLG</sequence>
<evidence type="ECO:0000256" key="3">
    <source>
        <dbReference type="ARBA" id="ARBA00012438"/>
    </source>
</evidence>
<feature type="domain" description="Histidine kinase" evidence="12">
    <location>
        <begin position="253"/>
        <end position="466"/>
    </location>
</feature>
<evidence type="ECO:0000256" key="7">
    <source>
        <dbReference type="ARBA" id="ARBA00022777"/>
    </source>
</evidence>
<dbReference type="InterPro" id="IPR004358">
    <property type="entry name" value="Sig_transdc_His_kin-like_C"/>
</dbReference>
<keyword evidence="9" id="KW-0902">Two-component regulatory system</keyword>
<dbReference type="SMART" id="SM00387">
    <property type="entry name" value="HATPase_c"/>
    <property type="match status" value="1"/>
</dbReference>
<evidence type="ECO:0000259" key="13">
    <source>
        <dbReference type="PROSITE" id="PS50885"/>
    </source>
</evidence>
<dbReference type="EC" id="2.7.13.3" evidence="3"/>
<dbReference type="AlphaFoldDB" id="A0A060QLT8"/>
<dbReference type="GO" id="GO:0005886">
    <property type="term" value="C:plasma membrane"/>
    <property type="evidence" value="ECO:0007669"/>
    <property type="project" value="TreeGrafter"/>
</dbReference>
<keyword evidence="5" id="KW-0808">Transferase</keyword>
<evidence type="ECO:0000256" key="5">
    <source>
        <dbReference type="ARBA" id="ARBA00022679"/>
    </source>
</evidence>
<protein>
    <recommendedName>
        <fullName evidence="3">histidine kinase</fullName>
        <ecNumber evidence="3">2.7.13.3</ecNumber>
    </recommendedName>
</protein>
<dbReference type="CDD" id="cd06225">
    <property type="entry name" value="HAMP"/>
    <property type="match status" value="1"/>
</dbReference>
<gene>
    <name evidence="14" type="ORF">ASAP_2572</name>
</gene>
<evidence type="ECO:0000256" key="8">
    <source>
        <dbReference type="ARBA" id="ARBA00022989"/>
    </source>
</evidence>
<evidence type="ECO:0000259" key="12">
    <source>
        <dbReference type="PROSITE" id="PS50109"/>
    </source>
</evidence>
<dbReference type="SUPFAM" id="SSF55874">
    <property type="entry name" value="ATPase domain of HSP90 chaperone/DNA topoisomerase II/histidine kinase"/>
    <property type="match status" value="1"/>
</dbReference>
<evidence type="ECO:0000256" key="9">
    <source>
        <dbReference type="ARBA" id="ARBA00023012"/>
    </source>
</evidence>
<dbReference type="InterPro" id="IPR036890">
    <property type="entry name" value="HATPase_C_sf"/>
</dbReference>
<keyword evidence="10 11" id="KW-0472">Membrane</keyword>
<accession>A0A060QLT8</accession>
<dbReference type="PROSITE" id="PS50885">
    <property type="entry name" value="HAMP"/>
    <property type="match status" value="1"/>
</dbReference>
<comment type="subcellular location">
    <subcellularLocation>
        <location evidence="2">Membrane</location>
    </subcellularLocation>
</comment>
<keyword evidence="8 11" id="KW-1133">Transmembrane helix</keyword>
<dbReference type="InterPro" id="IPR036097">
    <property type="entry name" value="HisK_dim/P_sf"/>
</dbReference>
<dbReference type="PANTHER" id="PTHR45436">
    <property type="entry name" value="SENSOR HISTIDINE KINASE YKOH"/>
    <property type="match status" value="1"/>
</dbReference>
<dbReference type="RefSeq" id="WP_023979947.1">
    <property type="nucleotide sequence ID" value="NZ_CBLX010000021.1"/>
</dbReference>
<dbReference type="PRINTS" id="PR00344">
    <property type="entry name" value="BCTRLSENSOR"/>
</dbReference>
<dbReference type="CDD" id="cd00075">
    <property type="entry name" value="HATPase"/>
    <property type="match status" value="1"/>
</dbReference>
<evidence type="ECO:0000256" key="4">
    <source>
        <dbReference type="ARBA" id="ARBA00022553"/>
    </source>
</evidence>
<dbReference type="SMART" id="SM00304">
    <property type="entry name" value="HAMP"/>
    <property type="match status" value="1"/>
</dbReference>
<dbReference type="eggNOG" id="COG2205">
    <property type="taxonomic scope" value="Bacteria"/>
</dbReference>
<dbReference type="GO" id="GO:0000155">
    <property type="term" value="F:phosphorelay sensor kinase activity"/>
    <property type="evidence" value="ECO:0007669"/>
    <property type="project" value="InterPro"/>
</dbReference>
<dbReference type="InterPro" id="IPR003661">
    <property type="entry name" value="HisK_dim/P_dom"/>
</dbReference>
<dbReference type="SMART" id="SM00388">
    <property type="entry name" value="HisKA"/>
    <property type="match status" value="1"/>
</dbReference>
<evidence type="ECO:0000256" key="1">
    <source>
        <dbReference type="ARBA" id="ARBA00000085"/>
    </source>
</evidence>
<dbReference type="EMBL" id="CBLX010000021">
    <property type="protein sequence ID" value="CDG40617.1"/>
    <property type="molecule type" value="Genomic_DNA"/>
</dbReference>
<evidence type="ECO:0000313" key="15">
    <source>
        <dbReference type="Proteomes" id="UP000027583"/>
    </source>
</evidence>
<reference evidence="14 15" key="1">
    <citation type="journal article" date="2014" name="Genome Biol. Evol.">
        <title>Acetic acid bacteria genomes reveal functional traits for adaptation to life in insect guts.</title>
        <authorList>
            <person name="Chouaia B."/>
            <person name="Gaiarsa S."/>
            <person name="Crotti E."/>
            <person name="Comandatore F."/>
            <person name="Degli Esposti M."/>
            <person name="Ricci I."/>
            <person name="Alma A."/>
            <person name="Favia G."/>
            <person name="Bandi C."/>
            <person name="Daffonchio D."/>
        </authorList>
    </citation>
    <scope>NUCLEOTIDE SEQUENCE [LARGE SCALE GENOMIC DNA]</scope>
    <source>
        <strain evidence="14 15">SF2.1</strain>
    </source>
</reference>
<dbReference type="Gene3D" id="3.30.565.10">
    <property type="entry name" value="Histidine kinase-like ATPase, C-terminal domain"/>
    <property type="match status" value="1"/>
</dbReference>
<evidence type="ECO:0000256" key="11">
    <source>
        <dbReference type="SAM" id="Phobius"/>
    </source>
</evidence>
<feature type="domain" description="HAMP" evidence="13">
    <location>
        <begin position="194"/>
        <end position="245"/>
    </location>
</feature>
<dbReference type="Proteomes" id="UP000027583">
    <property type="component" value="Unassembled WGS sequence"/>
</dbReference>
<organism evidence="14 15">
    <name type="scientific">Asaia bogorensis</name>
    <dbReference type="NCBI Taxonomy" id="91915"/>
    <lineage>
        <taxon>Bacteria</taxon>
        <taxon>Pseudomonadati</taxon>
        <taxon>Pseudomonadota</taxon>
        <taxon>Alphaproteobacteria</taxon>
        <taxon>Acetobacterales</taxon>
        <taxon>Acetobacteraceae</taxon>
        <taxon>Asaia</taxon>
    </lineage>
</organism>
<keyword evidence="4" id="KW-0597">Phosphoprotein</keyword>
<dbReference type="InterPro" id="IPR003594">
    <property type="entry name" value="HATPase_dom"/>
</dbReference>
<dbReference type="PROSITE" id="PS50109">
    <property type="entry name" value="HIS_KIN"/>
    <property type="match status" value="1"/>
</dbReference>
<evidence type="ECO:0000313" key="14">
    <source>
        <dbReference type="EMBL" id="CDG40617.1"/>
    </source>
</evidence>
<keyword evidence="7" id="KW-0418">Kinase</keyword>
<evidence type="ECO:0000256" key="2">
    <source>
        <dbReference type="ARBA" id="ARBA00004370"/>
    </source>
</evidence>
<dbReference type="Gene3D" id="1.10.287.130">
    <property type="match status" value="1"/>
</dbReference>
<dbReference type="SUPFAM" id="SSF47384">
    <property type="entry name" value="Homodimeric domain of signal transducing histidine kinase"/>
    <property type="match status" value="1"/>
</dbReference>
<comment type="caution">
    <text evidence="14">The sequence shown here is derived from an EMBL/GenBank/DDBJ whole genome shotgun (WGS) entry which is preliminary data.</text>
</comment>
<evidence type="ECO:0000256" key="6">
    <source>
        <dbReference type="ARBA" id="ARBA00022692"/>
    </source>
</evidence>
<dbReference type="InterPro" id="IPR050428">
    <property type="entry name" value="TCS_sensor_his_kinase"/>
</dbReference>
<dbReference type="InterPro" id="IPR003660">
    <property type="entry name" value="HAMP_dom"/>
</dbReference>
<feature type="transmembrane region" description="Helical" evidence="11">
    <location>
        <begin position="175"/>
        <end position="196"/>
    </location>
</feature>
<feature type="transmembrane region" description="Helical" evidence="11">
    <location>
        <begin position="21"/>
        <end position="49"/>
    </location>
</feature>